<evidence type="ECO:0000313" key="3">
    <source>
        <dbReference type="Proteomes" id="UP000305948"/>
    </source>
</evidence>
<evidence type="ECO:0000313" key="2">
    <source>
        <dbReference type="EMBL" id="TFK46496.1"/>
    </source>
</evidence>
<gene>
    <name evidence="2" type="ORF">OE88DRAFT_895852</name>
</gene>
<sequence>MPARSRISHPSSLDRTHGHGRTRTDAIYSLPGLSYDRKGEHACLSRRRAQEGLLAALHRTLKHLSTGATLSMLCLYSATLQDPAAQSPPYRFALAPSYGTVLDLLFQCAIRNNREPATNITSFFRSCECFATWYPLLERIPDREYDEAMKCLIFSKKPNACPPKLDGTERS</sequence>
<proteinExistence type="predicted"/>
<accession>A0A5C3MQ74</accession>
<keyword evidence="3" id="KW-1185">Reference proteome</keyword>
<evidence type="ECO:0000256" key="1">
    <source>
        <dbReference type="SAM" id="MobiDB-lite"/>
    </source>
</evidence>
<name>A0A5C3MQ74_9AGAM</name>
<reference evidence="2 3" key="1">
    <citation type="journal article" date="2019" name="Nat. Ecol. Evol.">
        <title>Megaphylogeny resolves global patterns of mushroom evolution.</title>
        <authorList>
            <person name="Varga T."/>
            <person name="Krizsan K."/>
            <person name="Foldi C."/>
            <person name="Dima B."/>
            <person name="Sanchez-Garcia M."/>
            <person name="Sanchez-Ramirez S."/>
            <person name="Szollosi G.J."/>
            <person name="Szarkandi J.G."/>
            <person name="Papp V."/>
            <person name="Albert L."/>
            <person name="Andreopoulos W."/>
            <person name="Angelini C."/>
            <person name="Antonin V."/>
            <person name="Barry K.W."/>
            <person name="Bougher N.L."/>
            <person name="Buchanan P."/>
            <person name="Buyck B."/>
            <person name="Bense V."/>
            <person name="Catcheside P."/>
            <person name="Chovatia M."/>
            <person name="Cooper J."/>
            <person name="Damon W."/>
            <person name="Desjardin D."/>
            <person name="Finy P."/>
            <person name="Geml J."/>
            <person name="Haridas S."/>
            <person name="Hughes K."/>
            <person name="Justo A."/>
            <person name="Karasinski D."/>
            <person name="Kautmanova I."/>
            <person name="Kiss B."/>
            <person name="Kocsube S."/>
            <person name="Kotiranta H."/>
            <person name="LaButti K.M."/>
            <person name="Lechner B.E."/>
            <person name="Liimatainen K."/>
            <person name="Lipzen A."/>
            <person name="Lukacs Z."/>
            <person name="Mihaltcheva S."/>
            <person name="Morgado L.N."/>
            <person name="Niskanen T."/>
            <person name="Noordeloos M.E."/>
            <person name="Ohm R.A."/>
            <person name="Ortiz-Santana B."/>
            <person name="Ovrebo C."/>
            <person name="Racz N."/>
            <person name="Riley R."/>
            <person name="Savchenko A."/>
            <person name="Shiryaev A."/>
            <person name="Soop K."/>
            <person name="Spirin V."/>
            <person name="Szebenyi C."/>
            <person name="Tomsovsky M."/>
            <person name="Tulloss R.E."/>
            <person name="Uehling J."/>
            <person name="Grigoriev I.V."/>
            <person name="Vagvolgyi C."/>
            <person name="Papp T."/>
            <person name="Martin F.M."/>
            <person name="Miettinen O."/>
            <person name="Hibbett D.S."/>
            <person name="Nagy L.G."/>
        </authorList>
    </citation>
    <scope>NUCLEOTIDE SEQUENCE [LARGE SCALE GENOMIC DNA]</scope>
    <source>
        <strain evidence="2 3">OMC1185</strain>
    </source>
</reference>
<dbReference type="EMBL" id="ML213529">
    <property type="protein sequence ID" value="TFK46496.1"/>
    <property type="molecule type" value="Genomic_DNA"/>
</dbReference>
<organism evidence="2 3">
    <name type="scientific">Heliocybe sulcata</name>
    <dbReference type="NCBI Taxonomy" id="5364"/>
    <lineage>
        <taxon>Eukaryota</taxon>
        <taxon>Fungi</taxon>
        <taxon>Dikarya</taxon>
        <taxon>Basidiomycota</taxon>
        <taxon>Agaricomycotina</taxon>
        <taxon>Agaricomycetes</taxon>
        <taxon>Gloeophyllales</taxon>
        <taxon>Gloeophyllaceae</taxon>
        <taxon>Heliocybe</taxon>
    </lineage>
</organism>
<feature type="region of interest" description="Disordered" evidence="1">
    <location>
        <begin position="1"/>
        <end position="23"/>
    </location>
</feature>
<dbReference type="AlphaFoldDB" id="A0A5C3MQ74"/>
<protein>
    <submittedName>
        <fullName evidence="2">Uncharacterized protein</fullName>
    </submittedName>
</protein>
<dbReference type="Proteomes" id="UP000305948">
    <property type="component" value="Unassembled WGS sequence"/>
</dbReference>